<name>A0ABV0LW83_9HYPH</name>
<dbReference type="Proteomes" id="UP001496627">
    <property type="component" value="Unassembled WGS sequence"/>
</dbReference>
<accession>A0ABV0LW83</accession>
<dbReference type="InterPro" id="IPR011681">
    <property type="entry name" value="GcrA"/>
</dbReference>
<dbReference type="RefSeq" id="WP_348862160.1">
    <property type="nucleotide sequence ID" value="NZ_JBEAAL010000001.1"/>
</dbReference>
<sequence length="177" mass="19720">MGIINFIWSEDDVTKAAKMWADGLSSTAIGRHFKVSRSAVLGLAHRNRDRFPQRAPLNSKTMDPIRRRAAVMQRQRQKAAAKPASDRKAKIAKPAKMVIVPQFVEEAQTSQRYDLSKFQLAGTASIAFVDLGHNQCRFPFECMETRSGPATPCCGARTEELQSYCEAHRLVMSGGFC</sequence>
<keyword evidence="2" id="KW-1185">Reference proteome</keyword>
<proteinExistence type="predicted"/>
<comment type="caution">
    <text evidence="1">The sequence shown here is derived from an EMBL/GenBank/DDBJ whole genome shotgun (WGS) entry which is preliminary data.</text>
</comment>
<organism evidence="1 2">
    <name type="scientific">Neorhizobium phenanthreniclasticum</name>
    <dbReference type="NCBI Taxonomy" id="3157917"/>
    <lineage>
        <taxon>Bacteria</taxon>
        <taxon>Pseudomonadati</taxon>
        <taxon>Pseudomonadota</taxon>
        <taxon>Alphaproteobacteria</taxon>
        <taxon>Hyphomicrobiales</taxon>
        <taxon>Rhizobiaceae</taxon>
        <taxon>Rhizobium/Agrobacterium group</taxon>
        <taxon>Neorhizobium</taxon>
    </lineage>
</organism>
<evidence type="ECO:0000313" key="1">
    <source>
        <dbReference type="EMBL" id="MEQ1403858.1"/>
    </source>
</evidence>
<evidence type="ECO:0000313" key="2">
    <source>
        <dbReference type="Proteomes" id="UP001496627"/>
    </source>
</evidence>
<reference evidence="1 2" key="1">
    <citation type="submission" date="2024-05" db="EMBL/GenBank/DDBJ databases">
        <title>Neorhizobium sp. Rsf11, a plant growth promoting and heavy metal resistant PAH-degrader.</title>
        <authorList>
            <person name="Golubev S.N."/>
            <person name="Muratova A.Y."/>
            <person name="Markelova M.I."/>
        </authorList>
    </citation>
    <scope>NUCLEOTIDE SEQUENCE [LARGE SCALE GENOMIC DNA]</scope>
    <source>
        <strain evidence="1 2">Rsf11</strain>
    </source>
</reference>
<dbReference type="EMBL" id="JBEAAL010000001">
    <property type="protein sequence ID" value="MEQ1403858.1"/>
    <property type="molecule type" value="Genomic_DNA"/>
</dbReference>
<dbReference type="Pfam" id="PF07750">
    <property type="entry name" value="GcrA"/>
    <property type="match status" value="1"/>
</dbReference>
<protein>
    <submittedName>
        <fullName evidence="1">GcrA family cell cycle regulator</fullName>
    </submittedName>
</protein>
<gene>
    <name evidence="1" type="ORF">ABK249_02835</name>
</gene>